<proteinExistence type="predicted"/>
<sequence length="171" mass="19873">MTHHTLGIQDVSQSNLQALLNLELNTDQTRFIEPIADCLQEAKEDARYTPVALYYGEVMAGFAMYGQFNEFVLSTLSTHAEQAATNQETRVWFDRFLIDRRFQGLGLGKRFAKLLLGYLFEHFNCQQIYLSVYPNNRNAIKLYRQLGFEFTGELVCDGEQVMCCKREEFER</sequence>
<organism evidence="2 4">
    <name type="scientific">Shewanella fidelis</name>
    <dbReference type="NCBI Taxonomy" id="173509"/>
    <lineage>
        <taxon>Bacteria</taxon>
        <taxon>Pseudomonadati</taxon>
        <taxon>Pseudomonadota</taxon>
        <taxon>Gammaproteobacteria</taxon>
        <taxon>Alteromonadales</taxon>
        <taxon>Shewanellaceae</taxon>
        <taxon>Shewanella</taxon>
    </lineage>
</organism>
<evidence type="ECO:0000259" key="1">
    <source>
        <dbReference type="PROSITE" id="PS51186"/>
    </source>
</evidence>
<dbReference type="SUPFAM" id="SSF55729">
    <property type="entry name" value="Acyl-CoA N-acyltransferases (Nat)"/>
    <property type="match status" value="1"/>
</dbReference>
<dbReference type="PANTHER" id="PTHR43415">
    <property type="entry name" value="SPERMIDINE N(1)-ACETYLTRANSFERASE"/>
    <property type="match status" value="1"/>
</dbReference>
<dbReference type="AlphaFoldDB" id="A0AAW8NQX3"/>
<dbReference type="Proteomes" id="UP001259340">
    <property type="component" value="Unassembled WGS sequence"/>
</dbReference>
<keyword evidence="5" id="KW-1185">Reference proteome</keyword>
<dbReference type="InterPro" id="IPR016181">
    <property type="entry name" value="Acyl_CoA_acyltransferase"/>
</dbReference>
<dbReference type="Proteomes" id="UP001271263">
    <property type="component" value="Unassembled WGS sequence"/>
</dbReference>
<dbReference type="PANTHER" id="PTHR43415:SF3">
    <property type="entry name" value="GNAT-FAMILY ACETYLTRANSFERASE"/>
    <property type="match status" value="1"/>
</dbReference>
<reference evidence="2" key="2">
    <citation type="submission" date="2022-11" db="EMBL/GenBank/DDBJ databases">
        <title>Prophages regulate Shewanella fidelis motility and biofilm formation: implications for gut colonization dynamics in Ciona robusta.</title>
        <authorList>
            <person name="Natarajan O."/>
            <person name="Gibboney S.L."/>
            <person name="Young M.N."/>
            <person name="Lim S.J."/>
            <person name="Pluta N."/>
            <person name="Atkinson C.G.F."/>
            <person name="Leigh B.A."/>
            <person name="Liberti A."/>
            <person name="Kees E."/>
            <person name="Breitbart M."/>
            <person name="Gralnick J."/>
            <person name="Dishaw L.J."/>
        </authorList>
    </citation>
    <scope>NUCLEOTIDE SEQUENCE</scope>
    <source>
        <strain evidence="2">3313</strain>
    </source>
</reference>
<dbReference type="RefSeq" id="WP_310655213.1">
    <property type="nucleotide sequence ID" value="NZ_JAPMLA010000002.1"/>
</dbReference>
<dbReference type="PROSITE" id="PS51186">
    <property type="entry name" value="GNAT"/>
    <property type="match status" value="1"/>
</dbReference>
<reference evidence="3 5" key="1">
    <citation type="journal article" date="2022" name="bioRxiv">
        <title>Prophages regulate Shewanella fidelis 3313 motility and biofilm formation: implications for gut colonization dynamics in Ciona robusta.</title>
        <authorList>
            <person name="Natarajan O."/>
            <person name="Gibboney S.L."/>
            <person name="Young M.N."/>
            <person name="Lim S.J."/>
            <person name="Pluta N."/>
            <person name="Atkinson C.G."/>
            <person name="Leigh B.A."/>
            <person name="Liberti A."/>
            <person name="Kees E.D."/>
            <person name="Breitbart M."/>
            <person name="Gralnick J.A."/>
            <person name="Dishaw L.J."/>
        </authorList>
    </citation>
    <scope>NUCLEOTIDE SEQUENCE [LARGE SCALE GENOMIC DNA]</scope>
    <source>
        <strain evidence="3 5">JG4066</strain>
    </source>
</reference>
<evidence type="ECO:0000313" key="5">
    <source>
        <dbReference type="Proteomes" id="UP001271263"/>
    </source>
</evidence>
<dbReference type="Pfam" id="PF00583">
    <property type="entry name" value="Acetyltransf_1"/>
    <property type="match status" value="1"/>
</dbReference>
<dbReference type="EMBL" id="JAPMLE010000001">
    <property type="protein sequence ID" value="MDR8524775.1"/>
    <property type="molecule type" value="Genomic_DNA"/>
</dbReference>
<feature type="domain" description="N-acetyltransferase" evidence="1">
    <location>
        <begin position="6"/>
        <end position="167"/>
    </location>
</feature>
<dbReference type="Gene3D" id="3.40.630.30">
    <property type="match status" value="1"/>
</dbReference>
<name>A0AAW8NQX3_9GAMM</name>
<protein>
    <submittedName>
        <fullName evidence="2">GNAT family N-acetyltransferase</fullName>
    </submittedName>
</protein>
<evidence type="ECO:0000313" key="3">
    <source>
        <dbReference type="EMBL" id="MDW4822857.1"/>
    </source>
</evidence>
<dbReference type="InterPro" id="IPR027455">
    <property type="entry name" value="Sper_AcTfrase_N"/>
</dbReference>
<evidence type="ECO:0000313" key="2">
    <source>
        <dbReference type="EMBL" id="MDR8524775.1"/>
    </source>
</evidence>
<gene>
    <name evidence="2" type="ORF">OS133_14235</name>
    <name evidence="3" type="ORF">OS134_02095</name>
</gene>
<dbReference type="GO" id="GO:0016747">
    <property type="term" value="F:acyltransferase activity, transferring groups other than amino-acyl groups"/>
    <property type="evidence" value="ECO:0007669"/>
    <property type="project" value="InterPro"/>
</dbReference>
<dbReference type="Gene3D" id="1.10.287.900">
    <property type="entry name" value="The crystal structure of the spermine/spermidine acetyltransferase from enterococcus faecali"/>
    <property type="match status" value="1"/>
</dbReference>
<accession>A0AAW8NQX3</accession>
<dbReference type="EMBL" id="JAPMLD010000001">
    <property type="protein sequence ID" value="MDW4822857.1"/>
    <property type="molecule type" value="Genomic_DNA"/>
</dbReference>
<dbReference type="InterPro" id="IPR000182">
    <property type="entry name" value="GNAT_dom"/>
</dbReference>
<evidence type="ECO:0000313" key="4">
    <source>
        <dbReference type="Proteomes" id="UP001259340"/>
    </source>
</evidence>
<comment type="caution">
    <text evidence="2">The sequence shown here is derived from an EMBL/GenBank/DDBJ whole genome shotgun (WGS) entry which is preliminary data.</text>
</comment>